<dbReference type="Pfam" id="PF00005">
    <property type="entry name" value="ABC_tran"/>
    <property type="match status" value="1"/>
</dbReference>
<evidence type="ECO:0000313" key="4">
    <source>
        <dbReference type="EMBL" id="KJD34381.1"/>
    </source>
</evidence>
<dbReference type="InterPro" id="IPR003439">
    <property type="entry name" value="ABC_transporter-like_ATP-bd"/>
</dbReference>
<keyword evidence="5" id="KW-1185">Reference proteome</keyword>
<feature type="domain" description="ABC transporter" evidence="3">
    <location>
        <begin position="9"/>
        <end position="216"/>
    </location>
</feature>
<sequence>MFNVNCFVIQTKNISFQYQKNDAVFTFPDINLGKEEPLLILGKSGIGKTTLLHIIAGLLNPKSGEVTIDGTNLQSLNSKQRDQFIGKHIGLVFQKNFANRSLTVLENLEARLFFSGKTANKNNIPNLLKALQIEGCQTQKINELSEGQLQRLGIALAVIHEPKLILADEPTASLDDDNCQNVMQLLINQAKTNKSNLIVITHDQRVKSLFQNILTL</sequence>
<dbReference type="InterPro" id="IPR003593">
    <property type="entry name" value="AAA+_ATPase"/>
</dbReference>
<dbReference type="GO" id="GO:0005524">
    <property type="term" value="F:ATP binding"/>
    <property type="evidence" value="ECO:0007669"/>
    <property type="project" value="UniProtKB-KW"/>
</dbReference>
<dbReference type="STRING" id="1382798.PK35_00820"/>
<dbReference type="AlphaFoldDB" id="A0A0D7W5H7"/>
<organism evidence="4 5">
    <name type="scientific">Neotamlana nanhaiensis</name>
    <dbReference type="NCBI Taxonomy" id="1382798"/>
    <lineage>
        <taxon>Bacteria</taxon>
        <taxon>Pseudomonadati</taxon>
        <taxon>Bacteroidota</taxon>
        <taxon>Flavobacteriia</taxon>
        <taxon>Flavobacteriales</taxon>
        <taxon>Flavobacteriaceae</taxon>
        <taxon>Neotamlana</taxon>
    </lineage>
</organism>
<dbReference type="GO" id="GO:0005886">
    <property type="term" value="C:plasma membrane"/>
    <property type="evidence" value="ECO:0007669"/>
    <property type="project" value="TreeGrafter"/>
</dbReference>
<reference evidence="4 5" key="1">
    <citation type="journal article" date="2015" name="Antonie Van Leeuwenhoek">
        <title>Tamlana nanhaiensis sp. nov., isolated from surface seawater collected from the South China Sea.</title>
        <authorList>
            <person name="Liu X."/>
            <person name="Lai Q."/>
            <person name="Du Y."/>
            <person name="Li G."/>
            <person name="Sun F."/>
            <person name="Shao Z."/>
        </authorList>
    </citation>
    <scope>NUCLEOTIDE SEQUENCE [LARGE SCALE GENOMIC DNA]</scope>
    <source>
        <strain evidence="4 5">FHC16</strain>
    </source>
</reference>
<keyword evidence="2 4" id="KW-0067">ATP-binding</keyword>
<dbReference type="PANTHER" id="PTHR24220:SF611">
    <property type="entry name" value="ATP-BINDING COMPONENT OF ABC TRANSPORTER-RELATED"/>
    <property type="match status" value="1"/>
</dbReference>
<dbReference type="Gene3D" id="3.40.50.300">
    <property type="entry name" value="P-loop containing nucleotide triphosphate hydrolases"/>
    <property type="match status" value="1"/>
</dbReference>
<dbReference type="SUPFAM" id="SSF52540">
    <property type="entry name" value="P-loop containing nucleoside triphosphate hydrolases"/>
    <property type="match status" value="1"/>
</dbReference>
<evidence type="ECO:0000259" key="3">
    <source>
        <dbReference type="PROSITE" id="PS50893"/>
    </source>
</evidence>
<name>A0A0D7W5H7_9FLAO</name>
<dbReference type="InterPro" id="IPR015854">
    <property type="entry name" value="ABC_transpr_LolD-like"/>
</dbReference>
<evidence type="ECO:0000313" key="5">
    <source>
        <dbReference type="Proteomes" id="UP000032361"/>
    </source>
</evidence>
<evidence type="ECO:0000256" key="1">
    <source>
        <dbReference type="ARBA" id="ARBA00022741"/>
    </source>
</evidence>
<keyword evidence="1" id="KW-0547">Nucleotide-binding</keyword>
<dbReference type="GO" id="GO:0016887">
    <property type="term" value="F:ATP hydrolysis activity"/>
    <property type="evidence" value="ECO:0007669"/>
    <property type="project" value="InterPro"/>
</dbReference>
<dbReference type="PANTHER" id="PTHR24220">
    <property type="entry name" value="IMPORT ATP-BINDING PROTEIN"/>
    <property type="match status" value="1"/>
</dbReference>
<gene>
    <name evidence="4" type="ORF">PK35_00820</name>
</gene>
<dbReference type="PATRIC" id="fig|1382798.3.peg.167"/>
<comment type="caution">
    <text evidence="4">The sequence shown here is derived from an EMBL/GenBank/DDBJ whole genome shotgun (WGS) entry which is preliminary data.</text>
</comment>
<dbReference type="InterPro" id="IPR027417">
    <property type="entry name" value="P-loop_NTPase"/>
</dbReference>
<dbReference type="Proteomes" id="UP000032361">
    <property type="component" value="Unassembled WGS sequence"/>
</dbReference>
<dbReference type="SMART" id="SM00382">
    <property type="entry name" value="AAA"/>
    <property type="match status" value="1"/>
</dbReference>
<protein>
    <submittedName>
        <fullName evidence="4">ABC transporter ATP-binding protein</fullName>
    </submittedName>
</protein>
<dbReference type="EMBL" id="JTDV01000001">
    <property type="protein sequence ID" value="KJD34381.1"/>
    <property type="molecule type" value="Genomic_DNA"/>
</dbReference>
<accession>A0A0D7W5H7</accession>
<evidence type="ECO:0000256" key="2">
    <source>
        <dbReference type="ARBA" id="ARBA00022840"/>
    </source>
</evidence>
<dbReference type="GO" id="GO:0022857">
    <property type="term" value="F:transmembrane transporter activity"/>
    <property type="evidence" value="ECO:0007669"/>
    <property type="project" value="TreeGrafter"/>
</dbReference>
<proteinExistence type="predicted"/>
<dbReference type="PROSITE" id="PS50893">
    <property type="entry name" value="ABC_TRANSPORTER_2"/>
    <property type="match status" value="1"/>
</dbReference>